<evidence type="ECO:0000313" key="2">
    <source>
        <dbReference type="EMBL" id="MDE5415348.1"/>
    </source>
</evidence>
<reference evidence="2" key="1">
    <citation type="submission" date="2024-05" db="EMBL/GenBank/DDBJ databases">
        <title>Alkalihalobacillus sp. strain MEB203 novel alkaliphilic bacterium from Lonar Lake, India.</title>
        <authorList>
            <person name="Joshi A."/>
            <person name="Thite S."/>
            <person name="Mengade P."/>
        </authorList>
    </citation>
    <scope>NUCLEOTIDE SEQUENCE</scope>
    <source>
        <strain evidence="2">MEB 203</strain>
    </source>
</reference>
<keyword evidence="1" id="KW-1133">Transmembrane helix</keyword>
<keyword evidence="1" id="KW-0472">Membrane</keyword>
<keyword evidence="3" id="KW-1185">Reference proteome</keyword>
<keyword evidence="1" id="KW-0812">Transmembrane</keyword>
<accession>A0ABT5VLJ2</accession>
<gene>
    <name evidence="2" type="ORF">N7Z68_18470</name>
</gene>
<organism evidence="2 3">
    <name type="scientific">Alkalihalobacterium chitinilyticum</name>
    <dbReference type="NCBI Taxonomy" id="2980103"/>
    <lineage>
        <taxon>Bacteria</taxon>
        <taxon>Bacillati</taxon>
        <taxon>Bacillota</taxon>
        <taxon>Bacilli</taxon>
        <taxon>Bacillales</taxon>
        <taxon>Bacillaceae</taxon>
        <taxon>Alkalihalobacterium</taxon>
    </lineage>
</organism>
<dbReference type="Pfam" id="PF14068">
    <property type="entry name" value="YuiB"/>
    <property type="match status" value="1"/>
</dbReference>
<evidence type="ECO:0000256" key="1">
    <source>
        <dbReference type="SAM" id="Phobius"/>
    </source>
</evidence>
<feature type="transmembrane region" description="Helical" evidence="1">
    <location>
        <begin position="77"/>
        <end position="97"/>
    </location>
</feature>
<protein>
    <submittedName>
        <fullName evidence="2">YuiB family protein</fullName>
    </submittedName>
</protein>
<proteinExistence type="predicted"/>
<dbReference type="RefSeq" id="WP_275120008.1">
    <property type="nucleotide sequence ID" value="NZ_JAOTPO010000015.1"/>
</dbReference>
<dbReference type="EMBL" id="JAOTPO010000015">
    <property type="protein sequence ID" value="MDE5415348.1"/>
    <property type="molecule type" value="Genomic_DNA"/>
</dbReference>
<sequence>MGLPVLIISVLLFLILFFGIGFLLNMILRSTWVMAIIYPIVVILIVDNVGLLEYFTSPIVSLRALGSDLVSLKPADIIILSSGMLGAVLSGVVIRMLRARGYRMF</sequence>
<dbReference type="InterPro" id="IPR025917">
    <property type="entry name" value="YuiB"/>
</dbReference>
<evidence type="ECO:0000313" key="3">
    <source>
        <dbReference type="Proteomes" id="UP001148125"/>
    </source>
</evidence>
<dbReference type="Proteomes" id="UP001148125">
    <property type="component" value="Unassembled WGS sequence"/>
</dbReference>
<feature type="transmembrane region" description="Helical" evidence="1">
    <location>
        <begin position="35"/>
        <end position="57"/>
    </location>
</feature>
<comment type="caution">
    <text evidence="2">The sequence shown here is derived from an EMBL/GenBank/DDBJ whole genome shotgun (WGS) entry which is preliminary data.</text>
</comment>
<feature type="transmembrane region" description="Helical" evidence="1">
    <location>
        <begin position="6"/>
        <end position="28"/>
    </location>
</feature>
<name>A0ABT5VLJ2_9BACI</name>